<dbReference type="Gene3D" id="3.40.50.150">
    <property type="entry name" value="Vaccinia Virus protein VP39"/>
    <property type="match status" value="1"/>
</dbReference>
<dbReference type="FunFam" id="3.40.50.150:FF:000265">
    <property type="entry name" value="rRNA adenine N(6)-methyltransferase"/>
    <property type="match status" value="1"/>
</dbReference>
<feature type="compositionally biased region" description="Low complexity" evidence="8">
    <location>
        <begin position="1"/>
        <end position="17"/>
    </location>
</feature>
<dbReference type="NCBIfam" id="TIGR00755">
    <property type="entry name" value="ksgA"/>
    <property type="match status" value="1"/>
</dbReference>
<comment type="similarity">
    <text evidence="6 7">Belongs to the class I-like SAM-binding methyltransferase superfamily. rRNA adenine N(6)-methyltransferase family.</text>
</comment>
<proteinExistence type="inferred from homology"/>
<keyword evidence="11" id="KW-1185">Reference proteome</keyword>
<keyword evidence="5 6" id="KW-0694">RNA-binding</keyword>
<reference evidence="10 11" key="1">
    <citation type="submission" date="2022-03" db="EMBL/GenBank/DDBJ databases">
        <authorList>
            <person name="Nunn A."/>
            <person name="Chopra R."/>
            <person name="Nunn A."/>
            <person name="Contreras Garrido A."/>
        </authorList>
    </citation>
    <scope>NUCLEOTIDE SEQUENCE [LARGE SCALE GENOMIC DNA]</scope>
</reference>
<dbReference type="PROSITE" id="PS51689">
    <property type="entry name" value="SAM_RNA_A_N6_MT"/>
    <property type="match status" value="1"/>
</dbReference>
<evidence type="ECO:0000256" key="5">
    <source>
        <dbReference type="ARBA" id="ARBA00022884"/>
    </source>
</evidence>
<dbReference type="Pfam" id="PF00398">
    <property type="entry name" value="RrnaAD"/>
    <property type="match status" value="1"/>
</dbReference>
<name>A0AAU9RGH5_THLAR</name>
<feature type="binding site" evidence="6">
    <location>
        <position position="160"/>
    </location>
    <ligand>
        <name>S-adenosyl-L-methionine</name>
        <dbReference type="ChEBI" id="CHEBI:59789"/>
    </ligand>
</feature>
<keyword evidence="2 6" id="KW-0489">Methyltransferase</keyword>
<evidence type="ECO:0000313" key="11">
    <source>
        <dbReference type="Proteomes" id="UP000836841"/>
    </source>
</evidence>
<accession>A0AAU9RGH5</accession>
<feature type="binding site" evidence="6">
    <location>
        <position position="87"/>
    </location>
    <ligand>
        <name>S-adenosyl-L-methionine</name>
        <dbReference type="ChEBI" id="CHEBI:59789"/>
    </ligand>
</feature>
<evidence type="ECO:0000256" key="1">
    <source>
        <dbReference type="ARBA" id="ARBA00022552"/>
    </source>
</evidence>
<dbReference type="FunFam" id="1.10.8.100:FF:000001">
    <property type="entry name" value="Ribosomal RNA small subunit methyltransferase A"/>
    <property type="match status" value="1"/>
</dbReference>
<keyword evidence="1 7" id="KW-0698">rRNA processing</keyword>
<evidence type="ECO:0000256" key="7">
    <source>
        <dbReference type="RuleBase" id="RU362106"/>
    </source>
</evidence>
<feature type="domain" description="Ribosomal RNA adenine methylase transferase N-terminal" evidence="9">
    <location>
        <begin position="94"/>
        <end position="273"/>
    </location>
</feature>
<dbReference type="PANTHER" id="PTHR11727:SF27">
    <property type="entry name" value="RIBOSOMAL RNA SMALL SUBUNIT METHYLTRANSFERASE, CHLOROPLASTIC"/>
    <property type="match status" value="1"/>
</dbReference>
<dbReference type="GO" id="GO:0000179">
    <property type="term" value="F:rRNA (adenine-N6,N6-)-dimethyltransferase activity"/>
    <property type="evidence" value="ECO:0007669"/>
    <property type="project" value="UniProtKB-UniRule"/>
</dbReference>
<organism evidence="10 11">
    <name type="scientific">Thlaspi arvense</name>
    <name type="common">Field penny-cress</name>
    <dbReference type="NCBI Taxonomy" id="13288"/>
    <lineage>
        <taxon>Eukaryota</taxon>
        <taxon>Viridiplantae</taxon>
        <taxon>Streptophyta</taxon>
        <taxon>Embryophyta</taxon>
        <taxon>Tracheophyta</taxon>
        <taxon>Spermatophyta</taxon>
        <taxon>Magnoliopsida</taxon>
        <taxon>eudicotyledons</taxon>
        <taxon>Gunneridae</taxon>
        <taxon>Pentapetalae</taxon>
        <taxon>rosids</taxon>
        <taxon>malvids</taxon>
        <taxon>Brassicales</taxon>
        <taxon>Brassicaceae</taxon>
        <taxon>Thlaspideae</taxon>
        <taxon>Thlaspi</taxon>
    </lineage>
</organism>
<evidence type="ECO:0000256" key="4">
    <source>
        <dbReference type="ARBA" id="ARBA00022691"/>
    </source>
</evidence>
<dbReference type="InterPro" id="IPR001737">
    <property type="entry name" value="KsgA/Erm"/>
</dbReference>
<dbReference type="GO" id="GO:0003723">
    <property type="term" value="F:RNA binding"/>
    <property type="evidence" value="ECO:0007669"/>
    <property type="project" value="UniProtKB-UniRule"/>
</dbReference>
<evidence type="ECO:0000256" key="8">
    <source>
        <dbReference type="SAM" id="MobiDB-lite"/>
    </source>
</evidence>
<dbReference type="InterPro" id="IPR023165">
    <property type="entry name" value="rRNA_Ade_diMease-like_C"/>
</dbReference>
<keyword evidence="4 6" id="KW-0949">S-adenosyl-L-methionine</keyword>
<evidence type="ECO:0000256" key="6">
    <source>
        <dbReference type="PROSITE-ProRule" id="PRU01026"/>
    </source>
</evidence>
<dbReference type="EMBL" id="OU466857">
    <property type="protein sequence ID" value="CAH2039354.1"/>
    <property type="molecule type" value="Genomic_DNA"/>
</dbReference>
<dbReference type="InterPro" id="IPR020598">
    <property type="entry name" value="rRNA_Ade_methylase_Trfase_N"/>
</dbReference>
<evidence type="ECO:0000256" key="3">
    <source>
        <dbReference type="ARBA" id="ARBA00022679"/>
    </source>
</evidence>
<dbReference type="InterPro" id="IPR029063">
    <property type="entry name" value="SAM-dependent_MTases_sf"/>
</dbReference>
<feature type="region of interest" description="Disordered" evidence="8">
    <location>
        <begin position="1"/>
        <end position="25"/>
    </location>
</feature>
<feature type="binding site" evidence="6">
    <location>
        <position position="187"/>
    </location>
    <ligand>
        <name>S-adenosyl-L-methionine</name>
        <dbReference type="ChEBI" id="CHEBI:59789"/>
    </ligand>
</feature>
<sequence>MSVVTSSSFNFKSLSPSPTRPFPSWINNGDTSPSLLLLREISASFSRRSANSFLKKVSCAKSPDDYHATLKSLNSRGRFPRKSLGQHYMLNSDINHQLAAAANVKEGDFVLEIGPGTGSLTNVLLNLGATVLAIDKDPHMVDLVRERFAGSDKFKVLQEDFVKSHIRSHMLSILEGSDSALAKVVSNLPFNISTDVVKLLLPMGDIFSEVVLLLQDEAALRLVEPALRTSEYRPINILVNFYSEPEYNFRVPRENFFPQPKVDAAVVTFKLKHPKDYPDVSSTKSFFSLVNSAFNGKRKMLRKSLQHISSSLEIEKALGVAGLPVTSRPEELTLGDFVKLHNVIARE</sequence>
<evidence type="ECO:0000256" key="2">
    <source>
        <dbReference type="ARBA" id="ARBA00022603"/>
    </source>
</evidence>
<gene>
    <name evidence="10" type="ORF">TAV2_LOCUS1396</name>
</gene>
<dbReference type="SMART" id="SM00650">
    <property type="entry name" value="rADc"/>
    <property type="match status" value="1"/>
</dbReference>
<dbReference type="EC" id="2.1.1.-" evidence="7"/>
<dbReference type="PANTHER" id="PTHR11727">
    <property type="entry name" value="DIMETHYLADENOSINE TRANSFERASE"/>
    <property type="match status" value="1"/>
</dbReference>
<protein>
    <recommendedName>
        <fullName evidence="7">rRNA adenine N(6)-methyltransferase</fullName>
        <ecNumber evidence="7">2.1.1.-</ecNumber>
    </recommendedName>
</protein>
<dbReference type="Gene3D" id="1.10.8.100">
    <property type="entry name" value="Ribosomal RNA adenine dimethylase-like, domain 2"/>
    <property type="match status" value="1"/>
</dbReference>
<dbReference type="CDD" id="cd02440">
    <property type="entry name" value="AdoMet_MTases"/>
    <property type="match status" value="1"/>
</dbReference>
<feature type="binding site" evidence="6">
    <location>
        <position position="89"/>
    </location>
    <ligand>
        <name>S-adenosyl-L-methionine</name>
        <dbReference type="ChEBI" id="CHEBI:59789"/>
    </ligand>
</feature>
<keyword evidence="3 6" id="KW-0808">Transferase</keyword>
<dbReference type="Proteomes" id="UP000836841">
    <property type="component" value="Chromosome 1"/>
</dbReference>
<evidence type="ECO:0000259" key="9">
    <source>
        <dbReference type="SMART" id="SM00650"/>
    </source>
</evidence>
<evidence type="ECO:0000313" key="10">
    <source>
        <dbReference type="EMBL" id="CAH2039354.1"/>
    </source>
</evidence>
<dbReference type="AlphaFoldDB" id="A0AAU9RGH5"/>
<dbReference type="SUPFAM" id="SSF53335">
    <property type="entry name" value="S-adenosyl-L-methionine-dependent methyltransferases"/>
    <property type="match status" value="1"/>
</dbReference>
<dbReference type="InterPro" id="IPR011530">
    <property type="entry name" value="rRNA_adenine_dimethylase"/>
</dbReference>
<feature type="binding site" evidence="6">
    <location>
        <position position="135"/>
    </location>
    <ligand>
        <name>S-adenosyl-L-methionine</name>
        <dbReference type="ChEBI" id="CHEBI:59789"/>
    </ligand>
</feature>
<feature type="binding site" evidence="6">
    <location>
        <position position="114"/>
    </location>
    <ligand>
        <name>S-adenosyl-L-methionine</name>
        <dbReference type="ChEBI" id="CHEBI:59789"/>
    </ligand>
</feature>